<sequence length="45" mass="5284">MLSTESYHKIKRQNPLMIFDIFEEVHTSSVYLFPLPSLFSVLLVI</sequence>
<dbReference type="AlphaFoldDB" id="A0A0A9A3U5"/>
<protein>
    <submittedName>
        <fullName evidence="1">Uncharacterized protein</fullName>
    </submittedName>
</protein>
<accession>A0A0A9A3U5</accession>
<evidence type="ECO:0000313" key="1">
    <source>
        <dbReference type="EMBL" id="JAD45771.1"/>
    </source>
</evidence>
<organism evidence="1">
    <name type="scientific">Arundo donax</name>
    <name type="common">Giant reed</name>
    <name type="synonym">Donax arundinaceus</name>
    <dbReference type="NCBI Taxonomy" id="35708"/>
    <lineage>
        <taxon>Eukaryota</taxon>
        <taxon>Viridiplantae</taxon>
        <taxon>Streptophyta</taxon>
        <taxon>Embryophyta</taxon>
        <taxon>Tracheophyta</taxon>
        <taxon>Spermatophyta</taxon>
        <taxon>Magnoliopsida</taxon>
        <taxon>Liliopsida</taxon>
        <taxon>Poales</taxon>
        <taxon>Poaceae</taxon>
        <taxon>PACMAD clade</taxon>
        <taxon>Arundinoideae</taxon>
        <taxon>Arundineae</taxon>
        <taxon>Arundo</taxon>
    </lineage>
</organism>
<proteinExistence type="predicted"/>
<name>A0A0A9A3U5_ARUDO</name>
<reference evidence="1" key="1">
    <citation type="submission" date="2014-09" db="EMBL/GenBank/DDBJ databases">
        <authorList>
            <person name="Magalhaes I.L.F."/>
            <person name="Oliveira U."/>
            <person name="Santos F.R."/>
            <person name="Vidigal T.H.D.A."/>
            <person name="Brescovit A.D."/>
            <person name="Santos A.J."/>
        </authorList>
    </citation>
    <scope>NUCLEOTIDE SEQUENCE</scope>
    <source>
        <tissue evidence="1">Shoot tissue taken approximately 20 cm above the soil surface</tissue>
    </source>
</reference>
<dbReference type="EMBL" id="GBRH01252124">
    <property type="protein sequence ID" value="JAD45771.1"/>
    <property type="molecule type" value="Transcribed_RNA"/>
</dbReference>
<reference evidence="1" key="2">
    <citation type="journal article" date="2015" name="Data Brief">
        <title>Shoot transcriptome of the giant reed, Arundo donax.</title>
        <authorList>
            <person name="Barrero R.A."/>
            <person name="Guerrero F.D."/>
            <person name="Moolhuijzen P."/>
            <person name="Goolsby J.A."/>
            <person name="Tidwell J."/>
            <person name="Bellgard S.E."/>
            <person name="Bellgard M.I."/>
        </authorList>
    </citation>
    <scope>NUCLEOTIDE SEQUENCE</scope>
    <source>
        <tissue evidence="1">Shoot tissue taken approximately 20 cm above the soil surface</tissue>
    </source>
</reference>